<evidence type="ECO:0008006" key="3">
    <source>
        <dbReference type="Google" id="ProtNLM"/>
    </source>
</evidence>
<dbReference type="KEGG" id="dtx:ATSB10_20650"/>
<gene>
    <name evidence="1" type="ORF">ATSB10_20650</name>
</gene>
<reference evidence="1 2" key="1">
    <citation type="submission" date="2016-02" db="EMBL/GenBank/DDBJ databases">
        <title>Complete genome sequencing and analysis of ATSB10, Dyella thiooxydans isolated from rhizosphere soil of sunflower (Helianthus annuus L.).</title>
        <authorList>
            <person name="Lee Y."/>
            <person name="Hwangbo K."/>
            <person name="Chung H."/>
            <person name="Yoo J."/>
            <person name="Kim K.Y."/>
            <person name="Sa T.M."/>
            <person name="Um Y."/>
            <person name="Madhaiyan M."/>
        </authorList>
    </citation>
    <scope>NUCLEOTIDE SEQUENCE [LARGE SCALE GENOMIC DNA]</scope>
    <source>
        <strain evidence="1 2">ATSB10</strain>
    </source>
</reference>
<dbReference type="OrthoDB" id="5998947at2"/>
<evidence type="ECO:0000313" key="2">
    <source>
        <dbReference type="Proteomes" id="UP000077255"/>
    </source>
</evidence>
<sequence>MDQPNHIIDADHLRKISGKKSVAAIRRWASRQGIRCGDGAAGPWTTLEALNFALGVPISPAANDSYGGDIL</sequence>
<dbReference type="RefSeq" id="WP_157469184.1">
    <property type="nucleotide sequence ID" value="NZ_CP014841.1"/>
</dbReference>
<dbReference type="EMBL" id="CP014841">
    <property type="protein sequence ID" value="AND69519.1"/>
    <property type="molecule type" value="Genomic_DNA"/>
</dbReference>
<evidence type="ECO:0000313" key="1">
    <source>
        <dbReference type="EMBL" id="AND69519.1"/>
    </source>
</evidence>
<keyword evidence="2" id="KW-1185">Reference proteome</keyword>
<organism evidence="1 2">
    <name type="scientific">Dyella thiooxydans</name>
    <dbReference type="NCBI Taxonomy" id="445710"/>
    <lineage>
        <taxon>Bacteria</taxon>
        <taxon>Pseudomonadati</taxon>
        <taxon>Pseudomonadota</taxon>
        <taxon>Gammaproteobacteria</taxon>
        <taxon>Lysobacterales</taxon>
        <taxon>Rhodanobacteraceae</taxon>
        <taxon>Dyella</taxon>
    </lineage>
</organism>
<accession>A0A161JJ80</accession>
<name>A0A161JJ80_9GAMM</name>
<protein>
    <recommendedName>
        <fullName evidence="3">DUF4224 domain-containing protein</fullName>
    </recommendedName>
</protein>
<dbReference type="AlphaFoldDB" id="A0A161JJ80"/>
<dbReference type="Proteomes" id="UP000077255">
    <property type="component" value="Chromosome"/>
</dbReference>
<dbReference type="PATRIC" id="fig|445710.3.peg.2062"/>
<proteinExistence type="predicted"/>